<organism evidence="4 5">
    <name type="scientific">Huiozyma naganishii (strain ATCC MYA-139 / BCRC 22969 / CBS 8797 / KCTC 17520 / NBRC 10181 / NCYC 3082 / Yp74L-3)</name>
    <name type="common">Yeast</name>
    <name type="synonym">Kazachstania naganishii</name>
    <dbReference type="NCBI Taxonomy" id="1071383"/>
    <lineage>
        <taxon>Eukaryota</taxon>
        <taxon>Fungi</taxon>
        <taxon>Dikarya</taxon>
        <taxon>Ascomycota</taxon>
        <taxon>Saccharomycotina</taxon>
        <taxon>Saccharomycetes</taxon>
        <taxon>Saccharomycetales</taxon>
        <taxon>Saccharomycetaceae</taxon>
        <taxon>Huiozyma</taxon>
    </lineage>
</organism>
<evidence type="ECO:0000256" key="1">
    <source>
        <dbReference type="SAM" id="MobiDB-lite"/>
    </source>
</evidence>
<evidence type="ECO:0000313" key="4">
    <source>
        <dbReference type="EMBL" id="CCK70105.1"/>
    </source>
</evidence>
<feature type="compositionally biased region" description="Low complexity" evidence="1">
    <location>
        <begin position="144"/>
        <end position="158"/>
    </location>
</feature>
<evidence type="ECO:0000256" key="2">
    <source>
        <dbReference type="SAM" id="Phobius"/>
    </source>
</evidence>
<feature type="compositionally biased region" description="Low complexity" evidence="1">
    <location>
        <begin position="813"/>
        <end position="841"/>
    </location>
</feature>
<evidence type="ECO:0000256" key="3">
    <source>
        <dbReference type="SAM" id="SignalP"/>
    </source>
</evidence>
<feature type="region of interest" description="Disordered" evidence="1">
    <location>
        <begin position="127"/>
        <end position="278"/>
    </location>
</feature>
<feature type="compositionally biased region" description="Low complexity" evidence="1">
    <location>
        <begin position="229"/>
        <end position="244"/>
    </location>
</feature>
<dbReference type="RefSeq" id="XP_022464351.1">
    <property type="nucleotide sequence ID" value="XM_022607791.1"/>
</dbReference>
<dbReference type="GeneID" id="34525794"/>
<evidence type="ECO:0000313" key="5">
    <source>
        <dbReference type="Proteomes" id="UP000006310"/>
    </source>
</evidence>
<dbReference type="GO" id="GO:0001402">
    <property type="term" value="P:signal transduction involved in filamentous growth"/>
    <property type="evidence" value="ECO:0007669"/>
    <property type="project" value="TreeGrafter"/>
</dbReference>
<accession>J7R5H9</accession>
<proteinExistence type="predicted"/>
<feature type="signal peptide" evidence="3">
    <location>
        <begin position="1"/>
        <end position="25"/>
    </location>
</feature>
<feature type="chain" id="PRO_5003795852" description="SEA domain-containing protein" evidence="3">
    <location>
        <begin position="26"/>
        <end position="994"/>
    </location>
</feature>
<keyword evidence="5" id="KW-1185">Reference proteome</keyword>
<keyword evidence="2" id="KW-0812">Transmembrane</keyword>
<dbReference type="GO" id="GO:0005034">
    <property type="term" value="F:osmosensor activity"/>
    <property type="evidence" value="ECO:0007669"/>
    <property type="project" value="InterPro"/>
</dbReference>
<feature type="compositionally biased region" description="Polar residues" evidence="1">
    <location>
        <begin position="127"/>
        <end position="137"/>
    </location>
</feature>
<feature type="compositionally biased region" description="Polar residues" evidence="1">
    <location>
        <begin position="473"/>
        <end position="529"/>
    </location>
</feature>
<dbReference type="OrthoDB" id="3366093at2759"/>
<feature type="compositionally biased region" description="Low complexity" evidence="1">
    <location>
        <begin position="853"/>
        <end position="869"/>
    </location>
</feature>
<feature type="compositionally biased region" description="Low complexity" evidence="1">
    <location>
        <begin position="358"/>
        <end position="400"/>
    </location>
</feature>
<feature type="compositionally biased region" description="Polar residues" evidence="1">
    <location>
        <begin position="564"/>
        <end position="576"/>
    </location>
</feature>
<reference evidence="5" key="2">
    <citation type="submission" date="2012-08" db="EMBL/GenBank/DDBJ databases">
        <title>Genome sequence of Kazachstania naganishii.</title>
        <authorList>
            <person name="Gordon J.L."/>
            <person name="Armisen D."/>
            <person name="Proux-Wera E."/>
            <person name="OhEigeartaigh S.S."/>
            <person name="Byrne K.P."/>
            <person name="Wolfe K.H."/>
        </authorList>
    </citation>
    <scope>NUCLEOTIDE SEQUENCE [LARGE SCALE GENOMIC DNA]</scope>
    <source>
        <strain evidence="5">ATCC MYA-139 / BCRC 22969 / CBS 8797 / CCRC 22969 / KCTC 17520 / NBRC 10181 / NCYC 3082</strain>
    </source>
</reference>
<protein>
    <recommendedName>
        <fullName evidence="6">SEA domain-containing protein</fullName>
    </recommendedName>
</protein>
<dbReference type="KEGG" id="kng:KNAG_0D03590"/>
<keyword evidence="2" id="KW-0472">Membrane</keyword>
<feature type="compositionally biased region" description="Low complexity" evidence="1">
    <location>
        <begin position="178"/>
        <end position="215"/>
    </location>
</feature>
<dbReference type="GO" id="GO:0007232">
    <property type="term" value="P:osmosensory signaling pathway via Sho1 osmosensor"/>
    <property type="evidence" value="ECO:0007669"/>
    <property type="project" value="InterPro"/>
</dbReference>
<dbReference type="GO" id="GO:0030427">
    <property type="term" value="C:site of polarized growth"/>
    <property type="evidence" value="ECO:0007669"/>
    <property type="project" value="TreeGrafter"/>
</dbReference>
<feature type="compositionally biased region" description="Polar residues" evidence="1">
    <location>
        <begin position="245"/>
        <end position="270"/>
    </location>
</feature>
<keyword evidence="3" id="KW-0732">Signal</keyword>
<dbReference type="AlphaFoldDB" id="J7R5H9"/>
<feature type="region of interest" description="Disordered" evidence="1">
    <location>
        <begin position="564"/>
        <end position="585"/>
    </location>
</feature>
<feature type="region of interest" description="Disordered" evidence="1">
    <location>
        <begin position="463"/>
        <end position="529"/>
    </location>
</feature>
<dbReference type="GO" id="GO:0005576">
    <property type="term" value="C:extracellular region"/>
    <property type="evidence" value="ECO:0007669"/>
    <property type="project" value="TreeGrafter"/>
</dbReference>
<evidence type="ECO:0008006" key="6">
    <source>
        <dbReference type="Google" id="ProtNLM"/>
    </source>
</evidence>
<feature type="compositionally biased region" description="Polar residues" evidence="1">
    <location>
        <begin position="159"/>
        <end position="175"/>
    </location>
</feature>
<sequence length="994" mass="103919">MRLPTLKTVSIGSLLLLTSSVLVSAENFINGTNQNAINSDIQHYGTTNHQHTKNTLVEDQIFDSTTTHPYTQHDISSVPTALYGTSHTTTVAEKTMITDSFDQFHASATEHQKTSATPSHVTIINSNDLINNNTPQPTEHYDTHSSSTTTTLVGSASTNEWSSASENQNGSQNSVPIAPSVDTTTAQTTPSTAVSPTPTTTDTTPSQQTDTIHTTDTAHDETSHFEQSTQLLPTTTPLVATSTPWETQITETILPASTTRGTVDTAPSDNTSKATATSVTATAPIAPITTIASSAPIDSPTTTTSLIAPVDPTTTTAPSTIPVEPATTATSSEVPVEPATTATSSEVSVEPATTATSSEVPVEPATTTTPTAVPIEPTTTTTPSAVSIEPTTTATPYTAPVEPSTTMRTTEPTGTVNFPSLTSEAPTATPVAPALTEGTSTGPVEPATTSTAFSTFESATEASTTAVTDTVPEPSTLQPLVSPVVTSTTEDSTTAQLIEPTYTPTSVETVSSPAAPLQPSTTIIEGNQPSYIPTSTVSEMMAPSFTATTSVPEMQSSTQVNDVPSVTETTTASVGQPSLLSSASTPAATASTSTIIMEGSVAPVSTSNPVPTQSTTTLVGPMTSALPSSISSSVNSTSETTDSDWWIPTRLLTETAAVETASNTVSTLSPSATKYMPQVIMAPGDVTVAEGYTLITIGFKKPLHYEFVVTQPKSSAQIISFLPNLLNQPYGNIFSNISVLQLVPLQDSSISYYVTVAEVYFPTAEITNLSQLVKDTSSILYTEVSESLKTLADMIDPSIPITGLVKNATQTVDGSSDGSDNASGSNSSSTSSKQGSSGSTDADSDNIGTLEFSSKSKSGSSTNSNSESKPLNKKKIIGLVVGVVAGAIMYFFLMGYSIKYLIDKYKKRQRSNVIQFPDDSSLSSNESLAVEKGKRNSEYVLQWMDDVHYGSERSNFSRSGSGIRAGNGSEKNTKLKISNPIATENSLGWHEDGL</sequence>
<dbReference type="STRING" id="1071383.J7R5H9"/>
<name>J7R5H9_HUIN7</name>
<feature type="compositionally biased region" description="Low complexity" evidence="1">
    <location>
        <begin position="425"/>
        <end position="436"/>
    </location>
</feature>
<dbReference type="HOGENOM" id="CLU_305068_0_0_1"/>
<dbReference type="OMA" id="SGRNQMI"/>
<dbReference type="GO" id="GO:0005886">
    <property type="term" value="C:plasma membrane"/>
    <property type="evidence" value="ECO:0007669"/>
    <property type="project" value="InterPro"/>
</dbReference>
<dbReference type="PANTHER" id="PTHR35778">
    <property type="entry name" value="SIGNALING MUCIN HKR1-RELATED"/>
    <property type="match status" value="1"/>
</dbReference>
<dbReference type="eggNOG" id="ENOG502QW7T">
    <property type="taxonomic scope" value="Eukaryota"/>
</dbReference>
<feature type="region of interest" description="Disordered" evidence="1">
    <location>
        <begin position="810"/>
        <end position="869"/>
    </location>
</feature>
<feature type="compositionally biased region" description="Polar residues" evidence="1">
    <location>
        <begin position="340"/>
        <end position="357"/>
    </location>
</feature>
<dbReference type="EMBL" id="HE978317">
    <property type="protein sequence ID" value="CCK70105.1"/>
    <property type="molecule type" value="Genomic_DNA"/>
</dbReference>
<dbReference type="Proteomes" id="UP000006310">
    <property type="component" value="Chromosome 4"/>
</dbReference>
<feature type="transmembrane region" description="Helical" evidence="2">
    <location>
        <begin position="876"/>
        <end position="902"/>
    </location>
</feature>
<gene>
    <name evidence="4" type="primary">KNAG0D03590</name>
    <name evidence="4" type="ordered locus">KNAG_0D03590</name>
</gene>
<dbReference type="GO" id="GO:0000282">
    <property type="term" value="P:cellular bud site selection"/>
    <property type="evidence" value="ECO:0007669"/>
    <property type="project" value="TreeGrafter"/>
</dbReference>
<dbReference type="PANTHER" id="PTHR35778:SF1">
    <property type="entry name" value="SIGNALING MUCIN HKR1-RELATED"/>
    <property type="match status" value="1"/>
</dbReference>
<reference evidence="4 5" key="1">
    <citation type="journal article" date="2011" name="Proc. Natl. Acad. Sci. U.S.A.">
        <title>Evolutionary erosion of yeast sex chromosomes by mating-type switching accidents.</title>
        <authorList>
            <person name="Gordon J.L."/>
            <person name="Armisen D."/>
            <person name="Proux-Wera E."/>
            <person name="Oheigeartaigh S.S."/>
            <person name="Byrne K.P."/>
            <person name="Wolfe K.H."/>
        </authorList>
    </citation>
    <scope>NUCLEOTIDE SEQUENCE [LARGE SCALE GENOMIC DNA]</scope>
    <source>
        <strain evidence="5">ATCC MYA-139 / BCRC 22969 / CBS 8797 / CCRC 22969 / KCTC 17520 / NBRC 10181 / NCYC 3082</strain>
    </source>
</reference>
<feature type="compositionally biased region" description="Polar residues" evidence="1">
    <location>
        <begin position="299"/>
        <end position="319"/>
    </location>
</feature>
<keyword evidence="2" id="KW-1133">Transmembrane helix</keyword>
<dbReference type="InterPro" id="IPR039295">
    <property type="entry name" value="MSB2"/>
</dbReference>
<dbReference type="GO" id="GO:0009986">
    <property type="term" value="C:cell surface"/>
    <property type="evidence" value="ECO:0007669"/>
    <property type="project" value="TreeGrafter"/>
</dbReference>
<dbReference type="GO" id="GO:0031505">
    <property type="term" value="P:fungal-type cell wall organization"/>
    <property type="evidence" value="ECO:0007669"/>
    <property type="project" value="TreeGrafter"/>
</dbReference>
<feature type="compositionally biased region" description="Polar residues" evidence="1">
    <location>
        <begin position="403"/>
        <end position="424"/>
    </location>
</feature>
<dbReference type="GO" id="GO:0006972">
    <property type="term" value="P:hyperosmotic response"/>
    <property type="evidence" value="ECO:0007669"/>
    <property type="project" value="TreeGrafter"/>
</dbReference>
<feature type="region of interest" description="Disordered" evidence="1">
    <location>
        <begin position="293"/>
        <end position="446"/>
    </location>
</feature>